<dbReference type="InterPro" id="IPR004107">
    <property type="entry name" value="Integrase_SAM-like_N"/>
</dbReference>
<feature type="active site" evidence="9">
    <location>
        <position position="178"/>
    </location>
</feature>
<comment type="function">
    <text evidence="9">Site-specific tyrosine recombinase, which acts by catalyzing the cutting and rejoining of the recombining DNA molecules. The XerC-XerD complex is essential to convert dimers of the bacterial chromosome into monomers to permit their segregation at cell division. It also contributes to the segregational stability of plasmids.</text>
</comment>
<evidence type="ECO:0000256" key="1">
    <source>
        <dbReference type="ARBA" id="ARBA00004496"/>
    </source>
</evidence>
<dbReference type="GO" id="GO:0006313">
    <property type="term" value="P:DNA transposition"/>
    <property type="evidence" value="ECO:0007669"/>
    <property type="project" value="UniProtKB-UniRule"/>
</dbReference>
<evidence type="ECO:0000259" key="10">
    <source>
        <dbReference type="PROSITE" id="PS51898"/>
    </source>
</evidence>
<evidence type="ECO:0000259" key="11">
    <source>
        <dbReference type="PROSITE" id="PS51900"/>
    </source>
</evidence>
<dbReference type="PROSITE" id="PS51898">
    <property type="entry name" value="TYR_RECOMBINASE"/>
    <property type="match status" value="1"/>
</dbReference>
<dbReference type="Pfam" id="PF00589">
    <property type="entry name" value="Phage_integrase"/>
    <property type="match status" value="1"/>
</dbReference>
<evidence type="ECO:0000256" key="6">
    <source>
        <dbReference type="ARBA" id="ARBA00023125"/>
    </source>
</evidence>
<evidence type="ECO:0000256" key="7">
    <source>
        <dbReference type="ARBA" id="ARBA00023172"/>
    </source>
</evidence>
<keyword evidence="6 9" id="KW-0238">DNA-binding</keyword>
<dbReference type="NCBIfam" id="NF001399">
    <property type="entry name" value="PRK00283.1"/>
    <property type="match status" value="1"/>
</dbReference>
<proteinExistence type="inferred from homology"/>
<dbReference type="InterPro" id="IPR002104">
    <property type="entry name" value="Integrase_catalytic"/>
</dbReference>
<protein>
    <recommendedName>
        <fullName evidence="9">Tyrosine recombinase XerC</fullName>
    </recommendedName>
</protein>
<feature type="active site" evidence="9">
    <location>
        <position position="272"/>
    </location>
</feature>
<feature type="domain" description="Core-binding (CB)" evidence="11">
    <location>
        <begin position="1"/>
        <end position="90"/>
    </location>
</feature>
<dbReference type="InterPro" id="IPR013762">
    <property type="entry name" value="Integrase-like_cat_sf"/>
</dbReference>
<feature type="active site" evidence="9">
    <location>
        <position position="154"/>
    </location>
</feature>
<organism evidence="12 13">
    <name type="scientific">Swaminathania salitolerans</name>
    <dbReference type="NCBI Taxonomy" id="182838"/>
    <lineage>
        <taxon>Bacteria</taxon>
        <taxon>Pseudomonadati</taxon>
        <taxon>Pseudomonadota</taxon>
        <taxon>Alphaproteobacteria</taxon>
        <taxon>Acetobacterales</taxon>
        <taxon>Acetobacteraceae</taxon>
        <taxon>Swaminathania</taxon>
    </lineage>
</organism>
<keyword evidence="13" id="KW-1185">Reference proteome</keyword>
<dbReference type="RefSeq" id="WP_147092358.1">
    <property type="nucleotide sequence ID" value="NZ_BJVC01000001.1"/>
</dbReference>
<feature type="active site" evidence="9">
    <location>
        <position position="249"/>
    </location>
</feature>
<keyword evidence="7 9" id="KW-0233">DNA recombination</keyword>
<dbReference type="EMBL" id="BJVC01000001">
    <property type="protein sequence ID" value="GEL01403.1"/>
    <property type="molecule type" value="Genomic_DNA"/>
</dbReference>
<evidence type="ECO:0000256" key="9">
    <source>
        <dbReference type="HAMAP-Rule" id="MF_01808"/>
    </source>
</evidence>
<evidence type="ECO:0000256" key="2">
    <source>
        <dbReference type="ARBA" id="ARBA00022490"/>
    </source>
</evidence>
<dbReference type="InterPro" id="IPR010998">
    <property type="entry name" value="Integrase_recombinase_N"/>
</dbReference>
<sequence>MPPAAEAFLEMLAAERNAAPRTRAAYAADLADFVRFIRRPGPRPGSAPTLLEIDAGYVTAYGAEQARRRLSARTAARRLSCLRQFYGFALREGWCRSDPTESIQMPRLAASLPRLLSEAQVAALIEDGCRGYEDERRALVCRAALELLYTTGLRISELLALPVALFRRDTPMVMVRGKGGRERLVPISSGARSAALALIDHDRDLETPWLFPGRNPIRPLTRQGFDKILAQAALHAGIDPALVSPHVLRHSFATHLLERGADLRALQTLLGHADIATTQIYTHVMQARLRQVLETHHPLSQNATG</sequence>
<evidence type="ECO:0000256" key="3">
    <source>
        <dbReference type="ARBA" id="ARBA00022618"/>
    </source>
</evidence>
<reference evidence="12 13" key="1">
    <citation type="submission" date="2019-07" db="EMBL/GenBank/DDBJ databases">
        <title>Whole genome shotgun sequence of Swaminathania salitolerans NBRC 104436.</title>
        <authorList>
            <person name="Hosoyama A."/>
            <person name="Uohara A."/>
            <person name="Ohji S."/>
            <person name="Ichikawa N."/>
        </authorList>
    </citation>
    <scope>NUCLEOTIDE SEQUENCE [LARGE SCALE GENOMIC DNA]</scope>
    <source>
        <strain evidence="12 13">NBRC 104436</strain>
    </source>
</reference>
<dbReference type="SUPFAM" id="SSF56349">
    <property type="entry name" value="DNA breaking-rejoining enzymes"/>
    <property type="match status" value="1"/>
</dbReference>
<dbReference type="Gene3D" id="1.10.150.130">
    <property type="match status" value="1"/>
</dbReference>
<gene>
    <name evidence="9 12" type="primary">xerC</name>
    <name evidence="12" type="ORF">SSA02_05660</name>
</gene>
<evidence type="ECO:0000313" key="12">
    <source>
        <dbReference type="EMBL" id="GEL01403.1"/>
    </source>
</evidence>
<dbReference type="GO" id="GO:0003677">
    <property type="term" value="F:DNA binding"/>
    <property type="evidence" value="ECO:0007669"/>
    <property type="project" value="UniProtKB-UniRule"/>
</dbReference>
<accession>A0A511BNH6</accession>
<dbReference type="InterPro" id="IPR023009">
    <property type="entry name" value="Tyrosine_recombinase_XerC/XerD"/>
</dbReference>
<dbReference type="OrthoDB" id="9801717at2"/>
<keyword evidence="8 9" id="KW-0131">Cell cycle</keyword>
<dbReference type="AlphaFoldDB" id="A0A511BNH6"/>
<name>A0A511BNH6_9PROT</name>
<dbReference type="GO" id="GO:0005737">
    <property type="term" value="C:cytoplasm"/>
    <property type="evidence" value="ECO:0007669"/>
    <property type="project" value="UniProtKB-SubCell"/>
</dbReference>
<dbReference type="GO" id="GO:0009037">
    <property type="term" value="F:tyrosine-based site-specific recombinase activity"/>
    <property type="evidence" value="ECO:0007669"/>
    <property type="project" value="UniProtKB-UniRule"/>
</dbReference>
<dbReference type="PROSITE" id="PS51900">
    <property type="entry name" value="CB"/>
    <property type="match status" value="1"/>
</dbReference>
<evidence type="ECO:0000313" key="13">
    <source>
        <dbReference type="Proteomes" id="UP000321405"/>
    </source>
</evidence>
<evidence type="ECO:0000256" key="8">
    <source>
        <dbReference type="ARBA" id="ARBA00023306"/>
    </source>
</evidence>
<comment type="subcellular location">
    <subcellularLocation>
        <location evidence="1 9">Cytoplasm</location>
    </subcellularLocation>
</comment>
<dbReference type="Pfam" id="PF02899">
    <property type="entry name" value="Phage_int_SAM_1"/>
    <property type="match status" value="1"/>
</dbReference>
<dbReference type="HAMAP" id="MF_01808">
    <property type="entry name" value="Recomb_XerC_XerD"/>
    <property type="match status" value="1"/>
</dbReference>
<dbReference type="Gene3D" id="1.10.443.10">
    <property type="entry name" value="Intergrase catalytic core"/>
    <property type="match status" value="1"/>
</dbReference>
<keyword evidence="4 9" id="KW-0159">Chromosome partition</keyword>
<dbReference type="GO" id="GO:0007059">
    <property type="term" value="P:chromosome segregation"/>
    <property type="evidence" value="ECO:0007669"/>
    <property type="project" value="UniProtKB-UniRule"/>
</dbReference>
<dbReference type="InterPro" id="IPR044068">
    <property type="entry name" value="CB"/>
</dbReference>
<dbReference type="InterPro" id="IPR011010">
    <property type="entry name" value="DNA_brk_join_enz"/>
</dbReference>
<dbReference type="InterPro" id="IPR050090">
    <property type="entry name" value="Tyrosine_recombinase_XerCD"/>
</dbReference>
<comment type="subunit">
    <text evidence="9">Forms a cyclic heterotetrameric complex composed of two molecules of XerC and two molecules of XerD.</text>
</comment>
<dbReference type="PANTHER" id="PTHR30349">
    <property type="entry name" value="PHAGE INTEGRASE-RELATED"/>
    <property type="match status" value="1"/>
</dbReference>
<keyword evidence="3 9" id="KW-0132">Cell division</keyword>
<keyword evidence="5 9" id="KW-0229">DNA integration</keyword>
<evidence type="ECO:0000256" key="5">
    <source>
        <dbReference type="ARBA" id="ARBA00022908"/>
    </source>
</evidence>
<dbReference type="PANTHER" id="PTHR30349:SF81">
    <property type="entry name" value="TYROSINE RECOMBINASE XERC"/>
    <property type="match status" value="1"/>
</dbReference>
<feature type="domain" description="Tyr recombinase" evidence="10">
    <location>
        <begin position="111"/>
        <end position="294"/>
    </location>
</feature>
<evidence type="ECO:0000256" key="4">
    <source>
        <dbReference type="ARBA" id="ARBA00022829"/>
    </source>
</evidence>
<comment type="similarity">
    <text evidence="9">Belongs to the 'phage' integrase family. XerC subfamily.</text>
</comment>
<comment type="caution">
    <text evidence="12">The sequence shown here is derived from an EMBL/GenBank/DDBJ whole genome shotgun (WGS) entry which is preliminary data.</text>
</comment>
<dbReference type="GO" id="GO:0051301">
    <property type="term" value="P:cell division"/>
    <property type="evidence" value="ECO:0007669"/>
    <property type="project" value="UniProtKB-KW"/>
</dbReference>
<dbReference type="Proteomes" id="UP000321405">
    <property type="component" value="Unassembled WGS sequence"/>
</dbReference>
<feature type="active site" evidence="9">
    <location>
        <position position="246"/>
    </location>
</feature>
<feature type="active site" description="O-(3'-phospho-DNA)-tyrosine intermediate" evidence="9">
    <location>
        <position position="281"/>
    </location>
</feature>
<keyword evidence="2 9" id="KW-0963">Cytoplasm</keyword>